<feature type="domain" description="Sulfatase-modifying factor enzyme-like" evidence="1">
    <location>
        <begin position="37"/>
        <end position="294"/>
    </location>
</feature>
<keyword evidence="3" id="KW-1185">Reference proteome</keyword>
<reference evidence="2 3" key="1">
    <citation type="submission" date="2018-10" db="EMBL/GenBank/DDBJ databases">
        <title>Marmoricola sp. 4Q3S-7 whole genome shotgun sequence.</title>
        <authorList>
            <person name="Li F."/>
        </authorList>
    </citation>
    <scope>NUCLEOTIDE SEQUENCE [LARGE SCALE GENOMIC DNA]</scope>
    <source>
        <strain evidence="2 3">4Q3S-7</strain>
    </source>
</reference>
<dbReference type="OrthoDB" id="9768004at2"/>
<evidence type="ECO:0000313" key="3">
    <source>
        <dbReference type="Proteomes" id="UP000281708"/>
    </source>
</evidence>
<dbReference type="InterPro" id="IPR042095">
    <property type="entry name" value="SUMF_sf"/>
</dbReference>
<organism evidence="2 3">
    <name type="scientific">Nocardioides mangrovicus</name>
    <dbReference type="NCBI Taxonomy" id="2478913"/>
    <lineage>
        <taxon>Bacteria</taxon>
        <taxon>Bacillati</taxon>
        <taxon>Actinomycetota</taxon>
        <taxon>Actinomycetes</taxon>
        <taxon>Propionibacteriales</taxon>
        <taxon>Nocardioidaceae</taxon>
        <taxon>Nocardioides</taxon>
    </lineage>
</organism>
<protein>
    <submittedName>
        <fullName evidence="2">Formylglycine-generating enzyme family protein</fullName>
    </submittedName>
</protein>
<dbReference type="InterPro" id="IPR016187">
    <property type="entry name" value="CTDL_fold"/>
</dbReference>
<dbReference type="Gene3D" id="3.90.1580.10">
    <property type="entry name" value="paralog of FGE (formylglycine-generating enzyme)"/>
    <property type="match status" value="1"/>
</dbReference>
<dbReference type="InterPro" id="IPR005532">
    <property type="entry name" value="SUMF_dom"/>
</dbReference>
<gene>
    <name evidence="2" type="ORF">D9V37_00695</name>
</gene>
<name>A0A3L8P5R9_9ACTN</name>
<proteinExistence type="predicted"/>
<dbReference type="GO" id="GO:0120147">
    <property type="term" value="F:formylglycine-generating oxidase activity"/>
    <property type="evidence" value="ECO:0007669"/>
    <property type="project" value="TreeGrafter"/>
</dbReference>
<dbReference type="SUPFAM" id="SSF56436">
    <property type="entry name" value="C-type lectin-like"/>
    <property type="match status" value="1"/>
</dbReference>
<dbReference type="EMBL" id="RDBE01000001">
    <property type="protein sequence ID" value="RLV50541.1"/>
    <property type="molecule type" value="Genomic_DNA"/>
</dbReference>
<dbReference type="PANTHER" id="PTHR23150">
    <property type="entry name" value="SULFATASE MODIFYING FACTOR 1, 2"/>
    <property type="match status" value="1"/>
</dbReference>
<dbReference type="Proteomes" id="UP000281708">
    <property type="component" value="Unassembled WGS sequence"/>
</dbReference>
<evidence type="ECO:0000259" key="1">
    <source>
        <dbReference type="Pfam" id="PF03781"/>
    </source>
</evidence>
<dbReference type="InterPro" id="IPR051043">
    <property type="entry name" value="Sulfatase_Mod_Factor_Kinase"/>
</dbReference>
<dbReference type="Pfam" id="PF03781">
    <property type="entry name" value="FGE-sulfatase"/>
    <property type="match status" value="1"/>
</dbReference>
<accession>A0A3L8P5R9</accession>
<sequence>MSECCAPRRDPAVVETVIKDVAQQPSRNPHPAHDGARLVPLPGGRFAMGSEDADVVPGDGEGPVRSVEVAPFAIDAVCVSNDRFAAFVEATGHVTDAERYGWSFVFEAFATAEGDRAAQAPWWLAVAGATWRSPDGPGSTLAGREDHPVVHVSHADARAYCRWARLRLPTETEWEYASRGGLVGARFPWGEELTPDGEHRCNIWQGEFPASNTVADGYAGTAPVAAYAPNGYGLFNTSGNVWEHTADVWSTPDTRVVRGGSYLCHASYCNRYRVSARTFTTVDSTTGNQGFRVAL</sequence>
<comment type="caution">
    <text evidence="2">The sequence shown here is derived from an EMBL/GenBank/DDBJ whole genome shotgun (WGS) entry which is preliminary data.</text>
</comment>
<evidence type="ECO:0000313" key="2">
    <source>
        <dbReference type="EMBL" id="RLV50541.1"/>
    </source>
</evidence>
<dbReference type="PANTHER" id="PTHR23150:SF19">
    <property type="entry name" value="FORMYLGLYCINE-GENERATING ENZYME"/>
    <property type="match status" value="1"/>
</dbReference>
<dbReference type="AlphaFoldDB" id="A0A3L8P5R9"/>
<dbReference type="RefSeq" id="WP_121804222.1">
    <property type="nucleotide sequence ID" value="NZ_RDBE01000001.1"/>
</dbReference>